<dbReference type="CDD" id="cd13127">
    <property type="entry name" value="MATE_tuaB_like"/>
    <property type="match status" value="1"/>
</dbReference>
<evidence type="ECO:0000256" key="1">
    <source>
        <dbReference type="ARBA" id="ARBA00004651"/>
    </source>
</evidence>
<dbReference type="PANTHER" id="PTHR30250">
    <property type="entry name" value="PST FAMILY PREDICTED COLANIC ACID TRANSPORTER"/>
    <property type="match status" value="1"/>
</dbReference>
<proteinExistence type="inferred from homology"/>
<dbReference type="PANTHER" id="PTHR30250:SF10">
    <property type="entry name" value="LIPOPOLYSACCHARIDE BIOSYNTHESIS PROTEIN WZXC"/>
    <property type="match status" value="1"/>
</dbReference>
<feature type="transmembrane region" description="Helical" evidence="7">
    <location>
        <begin position="412"/>
        <end position="436"/>
    </location>
</feature>
<feature type="transmembrane region" description="Helical" evidence="7">
    <location>
        <begin position="347"/>
        <end position="372"/>
    </location>
</feature>
<feature type="transmembrane region" description="Helical" evidence="7">
    <location>
        <begin position="233"/>
        <end position="252"/>
    </location>
</feature>
<protein>
    <submittedName>
        <fullName evidence="8">Lipopolysaccharide biosynthesis protein</fullName>
    </submittedName>
</protein>
<keyword evidence="3" id="KW-1003">Cell membrane</keyword>
<accession>A0A9W6I936</accession>
<feature type="transmembrane region" description="Helical" evidence="7">
    <location>
        <begin position="209"/>
        <end position="227"/>
    </location>
</feature>
<evidence type="ECO:0000256" key="4">
    <source>
        <dbReference type="ARBA" id="ARBA00022692"/>
    </source>
</evidence>
<dbReference type="RefSeq" id="WP_271222597.1">
    <property type="nucleotide sequence ID" value="NZ_BAAAVD010000033.1"/>
</dbReference>
<feature type="transmembrane region" description="Helical" evidence="7">
    <location>
        <begin position="378"/>
        <end position="400"/>
    </location>
</feature>
<keyword evidence="4 7" id="KW-0812">Transmembrane</keyword>
<feature type="transmembrane region" description="Helical" evidence="7">
    <location>
        <begin position="284"/>
        <end position="308"/>
    </location>
</feature>
<dbReference type="InterPro" id="IPR050833">
    <property type="entry name" value="Poly_Biosynth_Transport"/>
</dbReference>
<dbReference type="GO" id="GO:0005886">
    <property type="term" value="C:plasma membrane"/>
    <property type="evidence" value="ECO:0007669"/>
    <property type="project" value="UniProtKB-SubCell"/>
</dbReference>
<reference evidence="8" key="1">
    <citation type="journal article" date="2014" name="Int. J. Syst. Evol. Microbiol.">
        <title>Complete genome sequence of Corynebacterium casei LMG S-19264T (=DSM 44701T), isolated from a smear-ripened cheese.</title>
        <authorList>
            <consortium name="US DOE Joint Genome Institute (JGI-PGF)"/>
            <person name="Walter F."/>
            <person name="Albersmeier A."/>
            <person name="Kalinowski J."/>
            <person name="Ruckert C."/>
        </authorList>
    </citation>
    <scope>NUCLEOTIDE SEQUENCE</scope>
    <source>
        <strain evidence="8">VKM Ac-2007</strain>
    </source>
</reference>
<feature type="transmembrane region" description="Helical" evidence="7">
    <location>
        <begin position="43"/>
        <end position="69"/>
    </location>
</feature>
<feature type="transmembrane region" description="Helical" evidence="7">
    <location>
        <begin position="178"/>
        <end position="197"/>
    </location>
</feature>
<feature type="transmembrane region" description="Helical" evidence="7">
    <location>
        <begin position="320"/>
        <end position="340"/>
    </location>
</feature>
<evidence type="ECO:0000313" key="8">
    <source>
        <dbReference type="EMBL" id="GLK14356.1"/>
    </source>
</evidence>
<reference evidence="8" key="2">
    <citation type="submission" date="2023-01" db="EMBL/GenBank/DDBJ databases">
        <authorList>
            <person name="Sun Q."/>
            <person name="Evtushenko L."/>
        </authorList>
    </citation>
    <scope>NUCLEOTIDE SEQUENCE</scope>
    <source>
        <strain evidence="8">VKM Ac-2007</strain>
    </source>
</reference>
<keyword evidence="5 7" id="KW-1133">Transmembrane helix</keyword>
<keyword evidence="9" id="KW-1185">Reference proteome</keyword>
<comment type="caution">
    <text evidence="8">The sequence shown here is derived from an EMBL/GenBank/DDBJ whole genome shotgun (WGS) entry which is preliminary data.</text>
</comment>
<name>A0A9W6I936_9ACTN</name>
<evidence type="ECO:0000256" key="2">
    <source>
        <dbReference type="ARBA" id="ARBA00007430"/>
    </source>
</evidence>
<sequence>MSGDLWARASSALGWSFFNTIASRLGTLAIGIVLARLLGPEQFGVFAVAMVALLAVLSFNELGVSLAIVRWPGEPREIVPSVMTISIAMSTLLYGVSYVAAPAFCAAMGAPEATDVVRTLGLSVIISGCVATPAALLQRAFLQGRRTIADQVNNWLGAGVSIALALAGWGAMSLAVGRIAGALASGVLFFVFCPEPVRIGFDREVAGRLLRFGLPLAGSSIVVFAVTYVDQLIVGWMLGPAAVGLYVLAFNLSNWPVGVFSQPVRQVAPAAFARLQDDPPAMRSAFLAAFGLLAAITLPMCLLMSGAARPIIGFVYGEPWLGAAGALAWLGVFAALRVLYELIYDFFVVLASSRVVFTVQVVWLVALLPALFVGTSQWGVAGAAAAHVAVASLVVLPLYLRELRRAGLGVGAMASRVVVPLAAALAVGGTALAVQSVMTDRFLILVVASVVALGVVGVLMLRMRPVLAGLRGTG</sequence>
<comment type="subcellular location">
    <subcellularLocation>
        <location evidence="1">Cell membrane</location>
        <topology evidence="1">Multi-pass membrane protein</topology>
    </subcellularLocation>
</comment>
<feature type="transmembrane region" description="Helical" evidence="7">
    <location>
        <begin position="154"/>
        <end position="172"/>
    </location>
</feature>
<evidence type="ECO:0000256" key="5">
    <source>
        <dbReference type="ARBA" id="ARBA00022989"/>
    </source>
</evidence>
<evidence type="ECO:0000256" key="7">
    <source>
        <dbReference type="SAM" id="Phobius"/>
    </source>
</evidence>
<dbReference type="Pfam" id="PF13440">
    <property type="entry name" value="Polysacc_synt_3"/>
    <property type="match status" value="1"/>
</dbReference>
<organism evidence="8 9">
    <name type="scientific">Streptosporangium carneum</name>
    <dbReference type="NCBI Taxonomy" id="47481"/>
    <lineage>
        <taxon>Bacteria</taxon>
        <taxon>Bacillati</taxon>
        <taxon>Actinomycetota</taxon>
        <taxon>Actinomycetes</taxon>
        <taxon>Streptosporangiales</taxon>
        <taxon>Streptosporangiaceae</taxon>
        <taxon>Streptosporangium</taxon>
    </lineage>
</organism>
<feature type="transmembrane region" description="Helical" evidence="7">
    <location>
        <begin position="12"/>
        <end position="37"/>
    </location>
</feature>
<feature type="transmembrane region" description="Helical" evidence="7">
    <location>
        <begin position="120"/>
        <end position="142"/>
    </location>
</feature>
<evidence type="ECO:0000313" key="9">
    <source>
        <dbReference type="Proteomes" id="UP001143474"/>
    </source>
</evidence>
<feature type="transmembrane region" description="Helical" evidence="7">
    <location>
        <begin position="442"/>
        <end position="461"/>
    </location>
</feature>
<gene>
    <name evidence="8" type="ORF">GCM10017600_77680</name>
</gene>
<comment type="similarity">
    <text evidence="2">Belongs to the polysaccharide synthase family.</text>
</comment>
<keyword evidence="6 7" id="KW-0472">Membrane</keyword>
<dbReference type="Proteomes" id="UP001143474">
    <property type="component" value="Unassembled WGS sequence"/>
</dbReference>
<evidence type="ECO:0000256" key="3">
    <source>
        <dbReference type="ARBA" id="ARBA00022475"/>
    </source>
</evidence>
<dbReference type="AlphaFoldDB" id="A0A9W6I936"/>
<feature type="transmembrane region" description="Helical" evidence="7">
    <location>
        <begin position="81"/>
        <end position="100"/>
    </location>
</feature>
<evidence type="ECO:0000256" key="6">
    <source>
        <dbReference type="ARBA" id="ARBA00023136"/>
    </source>
</evidence>
<dbReference type="EMBL" id="BSEV01000031">
    <property type="protein sequence ID" value="GLK14356.1"/>
    <property type="molecule type" value="Genomic_DNA"/>
</dbReference>